<accession>A0ABV9P6E0</accession>
<dbReference type="EMBL" id="JBHSGW010000025">
    <property type="protein sequence ID" value="MFC4740176.1"/>
    <property type="molecule type" value="Genomic_DNA"/>
</dbReference>
<sequence length="120" mass="13821">MTNVEIIKDFYTTDNFRNLDYVDKLVDDSISLEWNSSVGQFTYNKSDILKLTKELFENYSYSKIDLLTVFGEGDSVAARYNYYASTIENPSEVILITKIIVIWEFKNGKIIKGYQSSVLG</sequence>
<evidence type="ECO:0000313" key="2">
    <source>
        <dbReference type="EMBL" id="MFC4740176.1"/>
    </source>
</evidence>
<dbReference type="Gene3D" id="3.10.450.50">
    <property type="match status" value="1"/>
</dbReference>
<protein>
    <submittedName>
        <fullName evidence="2">Nuclear transport factor 2 family protein</fullName>
    </submittedName>
</protein>
<dbReference type="InterPro" id="IPR032710">
    <property type="entry name" value="NTF2-like_dom_sf"/>
</dbReference>
<comment type="caution">
    <text evidence="2">The sequence shown here is derived from an EMBL/GenBank/DDBJ whole genome shotgun (WGS) entry which is preliminary data.</text>
</comment>
<dbReference type="Pfam" id="PF12680">
    <property type="entry name" value="SnoaL_2"/>
    <property type="match status" value="1"/>
</dbReference>
<proteinExistence type="predicted"/>
<gene>
    <name evidence="2" type="ORF">ACFO3U_09240</name>
</gene>
<dbReference type="InterPro" id="IPR037401">
    <property type="entry name" value="SnoaL-like"/>
</dbReference>
<evidence type="ECO:0000259" key="1">
    <source>
        <dbReference type="Pfam" id="PF12680"/>
    </source>
</evidence>
<dbReference type="RefSeq" id="WP_379741016.1">
    <property type="nucleotide sequence ID" value="NZ_JBHSGW010000025.1"/>
</dbReference>
<dbReference type="Proteomes" id="UP001595885">
    <property type="component" value="Unassembled WGS sequence"/>
</dbReference>
<reference evidence="3" key="1">
    <citation type="journal article" date="2019" name="Int. J. Syst. Evol. Microbiol.">
        <title>The Global Catalogue of Microorganisms (GCM) 10K type strain sequencing project: providing services to taxonomists for standard genome sequencing and annotation.</title>
        <authorList>
            <consortium name="The Broad Institute Genomics Platform"/>
            <consortium name="The Broad Institute Genome Sequencing Center for Infectious Disease"/>
            <person name="Wu L."/>
            <person name="Ma J."/>
        </authorList>
    </citation>
    <scope>NUCLEOTIDE SEQUENCE [LARGE SCALE GENOMIC DNA]</scope>
    <source>
        <strain evidence="3">CCUG 50349</strain>
    </source>
</reference>
<dbReference type="SUPFAM" id="SSF54427">
    <property type="entry name" value="NTF2-like"/>
    <property type="match status" value="1"/>
</dbReference>
<keyword evidence="3" id="KW-1185">Reference proteome</keyword>
<organism evidence="2 3">
    <name type="scientific">Flavobacterium ponti</name>
    <dbReference type="NCBI Taxonomy" id="665133"/>
    <lineage>
        <taxon>Bacteria</taxon>
        <taxon>Pseudomonadati</taxon>
        <taxon>Bacteroidota</taxon>
        <taxon>Flavobacteriia</taxon>
        <taxon>Flavobacteriales</taxon>
        <taxon>Flavobacteriaceae</taxon>
        <taxon>Flavobacterium</taxon>
    </lineage>
</organism>
<feature type="domain" description="SnoaL-like" evidence="1">
    <location>
        <begin position="8"/>
        <end position="111"/>
    </location>
</feature>
<evidence type="ECO:0000313" key="3">
    <source>
        <dbReference type="Proteomes" id="UP001595885"/>
    </source>
</evidence>
<name>A0ABV9P6E0_9FLAO</name>